<gene>
    <name evidence="2" type="ORF">Clopa_1543</name>
</gene>
<sequence>MESLKANILNEVQKLFSRKKTWIFLIIIAITSFLSAFFITAIQTKLVFIAMSSISFPLMALSIFTNIILPLFIFMAVSELFAGEVEDKTLKLVLIMPITRLKVYITKIISIGIYIIINLFVVLLVSTISALFLNINLSSISNVICSYLIDVIPALILAIFASFIAQFFRSSSTALTSCILIFIGIKVISLFFPGINSNIFTNYLNWSSLWFSGETNFLRAINIFLLMVAYGIIFFTTGYYMFDKKEV</sequence>
<name>R4K068_CLOPA</name>
<feature type="transmembrane region" description="Helical" evidence="1">
    <location>
        <begin position="21"/>
        <end position="42"/>
    </location>
</feature>
<dbReference type="PATRIC" id="fig|86416.3.peg.1519"/>
<dbReference type="Proteomes" id="UP000013523">
    <property type="component" value="Chromosome"/>
</dbReference>
<feature type="transmembrane region" description="Helical" evidence="1">
    <location>
        <begin position="147"/>
        <end position="168"/>
    </location>
</feature>
<dbReference type="PANTHER" id="PTHR37305:SF1">
    <property type="entry name" value="MEMBRANE PROTEIN"/>
    <property type="match status" value="1"/>
</dbReference>
<evidence type="ECO:0008006" key="4">
    <source>
        <dbReference type="Google" id="ProtNLM"/>
    </source>
</evidence>
<dbReference type="AlphaFoldDB" id="R4K068"/>
<dbReference type="EMBL" id="CP003261">
    <property type="protein sequence ID" value="AGK96482.1"/>
    <property type="molecule type" value="Genomic_DNA"/>
</dbReference>
<keyword evidence="1" id="KW-0812">Transmembrane</keyword>
<organism evidence="2 3">
    <name type="scientific">Clostridium pasteurianum BC1</name>
    <dbReference type="NCBI Taxonomy" id="86416"/>
    <lineage>
        <taxon>Bacteria</taxon>
        <taxon>Bacillati</taxon>
        <taxon>Bacillota</taxon>
        <taxon>Clostridia</taxon>
        <taxon>Eubacteriales</taxon>
        <taxon>Clostridiaceae</taxon>
        <taxon>Clostridium</taxon>
    </lineage>
</organism>
<dbReference type="OrthoDB" id="1711106at2"/>
<feature type="transmembrane region" description="Helical" evidence="1">
    <location>
        <begin position="54"/>
        <end position="77"/>
    </location>
</feature>
<feature type="transmembrane region" description="Helical" evidence="1">
    <location>
        <begin position="111"/>
        <end position="135"/>
    </location>
</feature>
<reference evidence="2 3" key="1">
    <citation type="submission" date="2012-01" db="EMBL/GenBank/DDBJ databases">
        <title>Complete sequence of chromosome of Clostridium pasteurianum BC1.</title>
        <authorList>
            <consortium name="US DOE Joint Genome Institute"/>
            <person name="Lucas S."/>
            <person name="Han J."/>
            <person name="Lapidus A."/>
            <person name="Cheng J.-F."/>
            <person name="Goodwin L."/>
            <person name="Pitluck S."/>
            <person name="Peters L."/>
            <person name="Mikhailova N."/>
            <person name="Teshima H."/>
            <person name="Detter J.C."/>
            <person name="Han C."/>
            <person name="Tapia R."/>
            <person name="Land M."/>
            <person name="Hauser L."/>
            <person name="Kyrpides N."/>
            <person name="Ivanova N."/>
            <person name="Pagani I."/>
            <person name="Dunn J."/>
            <person name="Taghavi S."/>
            <person name="Francis A."/>
            <person name="van der Lelie D."/>
            <person name="Woyke T."/>
        </authorList>
    </citation>
    <scope>NUCLEOTIDE SEQUENCE [LARGE SCALE GENOMIC DNA]</scope>
    <source>
        <strain evidence="2 3">BC1</strain>
    </source>
</reference>
<accession>R4K068</accession>
<feature type="transmembrane region" description="Helical" evidence="1">
    <location>
        <begin position="174"/>
        <end position="196"/>
    </location>
</feature>
<keyword evidence="1" id="KW-1133">Transmembrane helix</keyword>
<dbReference type="KEGG" id="cpas:Clopa_1543"/>
<dbReference type="RefSeq" id="WP_015614803.1">
    <property type="nucleotide sequence ID" value="NC_021182.1"/>
</dbReference>
<evidence type="ECO:0000313" key="2">
    <source>
        <dbReference type="EMBL" id="AGK96482.1"/>
    </source>
</evidence>
<dbReference type="HOGENOM" id="CLU_097912_0_0_9"/>
<dbReference type="PANTHER" id="PTHR37305">
    <property type="entry name" value="INTEGRAL MEMBRANE PROTEIN-RELATED"/>
    <property type="match status" value="1"/>
</dbReference>
<dbReference type="eggNOG" id="COG1277">
    <property type="taxonomic scope" value="Bacteria"/>
</dbReference>
<evidence type="ECO:0000256" key="1">
    <source>
        <dbReference type="SAM" id="Phobius"/>
    </source>
</evidence>
<dbReference type="Pfam" id="PF12730">
    <property type="entry name" value="ABC2_membrane_4"/>
    <property type="match status" value="1"/>
</dbReference>
<keyword evidence="3" id="KW-1185">Reference proteome</keyword>
<dbReference type="STRING" id="86416.Clopa_1543"/>
<proteinExistence type="predicted"/>
<keyword evidence="1" id="KW-0472">Membrane</keyword>
<protein>
    <recommendedName>
        <fullName evidence="4">ABC-type transport system involved in multi-copper enzyme maturation, permease component</fullName>
    </recommendedName>
</protein>
<evidence type="ECO:0000313" key="3">
    <source>
        <dbReference type="Proteomes" id="UP000013523"/>
    </source>
</evidence>
<feature type="transmembrane region" description="Helical" evidence="1">
    <location>
        <begin position="217"/>
        <end position="242"/>
    </location>
</feature>